<dbReference type="PRINTS" id="PR00778">
    <property type="entry name" value="HTHARSR"/>
</dbReference>
<dbReference type="Pfam" id="PF12840">
    <property type="entry name" value="HTH_20"/>
    <property type="match status" value="1"/>
</dbReference>
<dbReference type="InterPro" id="IPR036390">
    <property type="entry name" value="WH_DNA-bd_sf"/>
</dbReference>
<keyword evidence="3" id="KW-1185">Reference proteome</keyword>
<reference evidence="2 3" key="1">
    <citation type="submission" date="2016-10" db="EMBL/GenBank/DDBJ databases">
        <authorList>
            <person name="de Groot N.N."/>
        </authorList>
    </citation>
    <scope>NUCLEOTIDE SEQUENCE [LARGE SCALE GENOMIC DNA]</scope>
    <source>
        <strain evidence="2 3">DSM 21741</strain>
    </source>
</reference>
<dbReference type="PANTHER" id="PTHR38600:SF1">
    <property type="entry name" value="TRANSCRIPTIONAL REGULATORY PROTEIN"/>
    <property type="match status" value="1"/>
</dbReference>
<dbReference type="CDD" id="cd00090">
    <property type="entry name" value="HTH_ARSR"/>
    <property type="match status" value="1"/>
</dbReference>
<gene>
    <name evidence="2" type="ORF">SAMN04488543_1155</name>
</gene>
<keyword evidence="2" id="KW-0238">DNA-binding</keyword>
<dbReference type="InterPro" id="IPR036388">
    <property type="entry name" value="WH-like_DNA-bd_sf"/>
</dbReference>
<feature type="domain" description="HTH arsR-type" evidence="1">
    <location>
        <begin position="1"/>
        <end position="97"/>
    </location>
</feature>
<dbReference type="GO" id="GO:0003700">
    <property type="term" value="F:DNA-binding transcription factor activity"/>
    <property type="evidence" value="ECO:0007669"/>
    <property type="project" value="InterPro"/>
</dbReference>
<dbReference type="AlphaFoldDB" id="A0A1H1PT85"/>
<dbReference type="PROSITE" id="PS50987">
    <property type="entry name" value="HTH_ARSR_2"/>
    <property type="match status" value="1"/>
</dbReference>
<dbReference type="GO" id="GO:0003677">
    <property type="term" value="F:DNA binding"/>
    <property type="evidence" value="ECO:0007669"/>
    <property type="project" value="UniProtKB-KW"/>
</dbReference>
<sequence>MDEGRATDDGDVFRALADPTRRGLLDALFADDGQSGTALCALFPEMTRFGVSKHLGVLEGAGLVTSVRVGRTRRHFLNPVPIARIAHRWIDKYATPYASALVELEQQVTHVADPRPAHPPES</sequence>
<accession>A0A1H1PT85</accession>
<proteinExistence type="predicted"/>
<evidence type="ECO:0000259" key="1">
    <source>
        <dbReference type="PROSITE" id="PS50987"/>
    </source>
</evidence>
<dbReference type="SMART" id="SM00418">
    <property type="entry name" value="HTH_ARSR"/>
    <property type="match status" value="1"/>
</dbReference>
<dbReference type="InterPro" id="IPR001845">
    <property type="entry name" value="HTH_ArsR_DNA-bd_dom"/>
</dbReference>
<dbReference type="InterPro" id="IPR011991">
    <property type="entry name" value="ArsR-like_HTH"/>
</dbReference>
<dbReference type="Gene3D" id="1.10.10.10">
    <property type="entry name" value="Winged helix-like DNA-binding domain superfamily/Winged helix DNA-binding domain"/>
    <property type="match status" value="1"/>
</dbReference>
<dbReference type="STRING" id="546871.SAMN04488543_1155"/>
<dbReference type="RefSeq" id="WP_091410998.1">
    <property type="nucleotide sequence ID" value="NZ_LT629749.1"/>
</dbReference>
<dbReference type="EMBL" id="LT629749">
    <property type="protein sequence ID" value="SDS13939.1"/>
    <property type="molecule type" value="Genomic_DNA"/>
</dbReference>
<evidence type="ECO:0000313" key="3">
    <source>
        <dbReference type="Proteomes" id="UP000199092"/>
    </source>
</evidence>
<name>A0A1H1PT85_9ACTN</name>
<dbReference type="Proteomes" id="UP000199092">
    <property type="component" value="Chromosome I"/>
</dbReference>
<dbReference type="PANTHER" id="PTHR38600">
    <property type="entry name" value="TRANSCRIPTIONAL REGULATORY PROTEIN"/>
    <property type="match status" value="1"/>
</dbReference>
<evidence type="ECO:0000313" key="2">
    <source>
        <dbReference type="EMBL" id="SDS13939.1"/>
    </source>
</evidence>
<dbReference type="OrthoDB" id="9815653at2"/>
<organism evidence="2 3">
    <name type="scientific">Friedmanniella luteola</name>
    <dbReference type="NCBI Taxonomy" id="546871"/>
    <lineage>
        <taxon>Bacteria</taxon>
        <taxon>Bacillati</taxon>
        <taxon>Actinomycetota</taxon>
        <taxon>Actinomycetes</taxon>
        <taxon>Propionibacteriales</taxon>
        <taxon>Nocardioidaceae</taxon>
        <taxon>Friedmanniella</taxon>
    </lineage>
</organism>
<protein>
    <submittedName>
        <fullName evidence="2">DNA-binding transcriptional regulator, ArsR family</fullName>
    </submittedName>
</protein>
<dbReference type="SUPFAM" id="SSF46785">
    <property type="entry name" value="Winged helix' DNA-binding domain"/>
    <property type="match status" value="1"/>
</dbReference>